<dbReference type="InterPro" id="IPR011990">
    <property type="entry name" value="TPR-like_helical_dom_sf"/>
</dbReference>
<proteinExistence type="predicted"/>
<dbReference type="InterPro" id="IPR024420">
    <property type="entry name" value="TRAPP_III_complex_Trs85"/>
</dbReference>
<gene>
    <name evidence="4" type="ORF">CPELLU_LOCUS2612</name>
</gene>
<dbReference type="SUPFAM" id="SSF48452">
    <property type="entry name" value="TPR-like"/>
    <property type="match status" value="1"/>
</dbReference>
<dbReference type="InterPro" id="IPR058541">
    <property type="entry name" value="Ig_TPPC8_1st"/>
</dbReference>
<dbReference type="Proteomes" id="UP000789759">
    <property type="component" value="Unassembled WGS sequence"/>
</dbReference>
<dbReference type="InterPro" id="IPR058538">
    <property type="entry name" value="Ig_TPPC8_2nd"/>
</dbReference>
<reference evidence="4" key="1">
    <citation type="submission" date="2021-06" db="EMBL/GenBank/DDBJ databases">
        <authorList>
            <person name="Kallberg Y."/>
            <person name="Tangrot J."/>
            <person name="Rosling A."/>
        </authorList>
    </citation>
    <scope>NUCLEOTIDE SEQUENCE</scope>
    <source>
        <strain evidence="4">FL966</strain>
    </source>
</reference>
<dbReference type="Pfam" id="PF24545">
    <property type="entry name" value="Ig_TPPC8_1st"/>
    <property type="match status" value="1"/>
</dbReference>
<dbReference type="InterPro" id="IPR057651">
    <property type="entry name" value="Ig_TPPC8_C"/>
</dbReference>
<evidence type="ECO:0000259" key="2">
    <source>
        <dbReference type="Pfam" id="PF24544"/>
    </source>
</evidence>
<dbReference type="OrthoDB" id="203724at2759"/>
<evidence type="ECO:0000313" key="4">
    <source>
        <dbReference type="EMBL" id="CAG8504473.1"/>
    </source>
</evidence>
<dbReference type="PANTHER" id="PTHR12975">
    <property type="entry name" value="TRANSPORT PROTEIN TRAPP"/>
    <property type="match status" value="1"/>
</dbReference>
<dbReference type="EMBL" id="CAJVQA010001151">
    <property type="protein sequence ID" value="CAG8504473.1"/>
    <property type="molecule type" value="Genomic_DNA"/>
</dbReference>
<comment type="caution">
    <text evidence="4">The sequence shown here is derived from an EMBL/GenBank/DDBJ whole genome shotgun (WGS) entry which is preliminary data.</text>
</comment>
<feature type="domain" description="TPPC8 C-terminal Ig-like" evidence="1">
    <location>
        <begin position="1375"/>
        <end position="1476"/>
    </location>
</feature>
<feature type="domain" description="TPPC8 first Ig-like" evidence="3">
    <location>
        <begin position="765"/>
        <end position="974"/>
    </location>
</feature>
<dbReference type="Pfam" id="PF24542">
    <property type="entry name" value="Ig_TPPC8_C"/>
    <property type="match status" value="1"/>
</dbReference>
<protein>
    <submittedName>
        <fullName evidence="4">10112_t:CDS:1</fullName>
    </submittedName>
</protein>
<dbReference type="Pfam" id="PF24544">
    <property type="entry name" value="Ig_TPPC8_2nd"/>
    <property type="match status" value="1"/>
</dbReference>
<dbReference type="Pfam" id="PF12739">
    <property type="entry name" value="TRAPPC-Trs85"/>
    <property type="match status" value="1"/>
</dbReference>
<sequence>MFQQQKKKITQQLSSEVTCKLAKNPATIFWGDTAVDHQASQQLPPTSQASQQSKDFVTRVLSPRVAVVSSPDADQVCQASNFPDFLTLIKPFGERIEGKVFTKDSQGASNPIENFTIRFVNLTRLEQPDVQLTSQILANRVKYINNSLLTDELTPIKTKSDVTERYLEVNQDELTPWYAEYRRWFFGFTGVSEHETFEHPVACILAISSSNANPIDTLRQMCNITTLAPIFEKGFMDPNVLKCYVLLHDNHKVSVEHSEAIYEEMKRTFKQDCYILKLNSIPLTLLSEDQDPFSIPTSPSTTIRDATKDIWSPYVLESNVLDALFAATPPTLSTFSESHSRQSSLTSLSNYSHPLSPTISALNSPTSSFIEDSTFNKENMNSELQSALNPGLIGNLSLPDALYGQYLNEDDISGIHVFIRDLVDKSIIPYMEKNIWQWNEQVASSRRGITGRLFSAGRRYFNTGTRATGSAQQSSQYSYIGNSSTAANTTYLHNTPEAQMRKLADYAFMLRDYRLAHSVYDTVKKDFLADKAWKYYAGAQEMAGVCLLIAGNKLEVDHYFEQAVNAYLNRSKVPFYATRATLLYYELLKHKKLYKDAPTALVRMTGDDSDLRSALFLEQAAYAFLRCSKPMVRKYSFHLMLAGHRYGKCGQREHAYRCYLDAMHVFENHSWTLIEDHVYFALGRQSVHLGDLSAALEFFIKLLRASRQPPTQQNTYLREFMYIYKQYESKTGKYPYFDQEFPIPVIDDSSVKVILSNSQSSEYDEIWDVMEREFLEEGFTGLDTYGNPRKKPNTLNSDIHRTVCAVGEPFFVQLTLQNPMQIAFNINDLILECEYIPLPVSSENPAELDKDIDNETTIPYHDIIDNREPQLMKFEDFDLEKLKEVSLEVLENKTISLCVLPKKQGSIKILGLKYTLNSIVHGVKKFSKRGKRLNDTTEQRMGIVYAPDRSLDLLVTSPMPLLEATFHNFPDVLLSGEVKQILLEINNKGQKGLTDLRVKISHPSFFCIGDAEMLEQKIYYSSTRNSKLNTETWTTNNSIFKSSIKTIPLPSQEVSNICSLAPGKTTLIPIWIRGDRIGKHSFRFLFTYESENNNSAMRYRSLRYLKATQVHPSLKINAFTRPSIRGLNEFILGIEIENLQTTSEYQFQLSQLSSISPSWTISLVNENFENASQKFLIAPRQTVFTYYRIKKDEKKSKPISHDNVDSQSPMVTPEMYSSKALELLLNGQKDLKSEPSPIDLIVTNVPFTDSTITNSTNPLEGFSLNSRVQWRTNTLMNNFPVIPASKHRTLFPLYNTNDVDLSLYWNIPTLSRQGHHYIIGINLGVQQNPFRSQNIAVIQGRALFEQTVRERNALVNSLLKNKNFKDENPLKLIIQCADVYEHDFRNRSFCIVPIKISVKNCSWNRRIGYTLEMLSSDRNEPSRSTLHKSIYPTVFQWTGPTSKCSILSLNEEQTYIFKACFVRPGVYDVNRWRLTINFDQTVSDDESKGESPRENYATNVYDGNVGMKGYVQMPNTLRLLTLLDSSIDKKSEDSL</sequence>
<name>A0A9N8ZRK5_9GLOM</name>
<feature type="domain" description="TPPC8 second Ig-like" evidence="2">
    <location>
        <begin position="976"/>
        <end position="1102"/>
    </location>
</feature>
<accession>A0A9N8ZRK5</accession>
<keyword evidence="5" id="KW-1185">Reference proteome</keyword>
<evidence type="ECO:0000259" key="1">
    <source>
        <dbReference type="Pfam" id="PF24542"/>
    </source>
</evidence>
<evidence type="ECO:0000313" key="5">
    <source>
        <dbReference type="Proteomes" id="UP000789759"/>
    </source>
</evidence>
<dbReference type="PANTHER" id="PTHR12975:SF6">
    <property type="entry name" value="TRAFFICKING PROTEIN PARTICLE COMPLEX SUBUNIT 8"/>
    <property type="match status" value="1"/>
</dbReference>
<dbReference type="GO" id="GO:1990072">
    <property type="term" value="C:TRAPPIII protein complex"/>
    <property type="evidence" value="ECO:0007669"/>
    <property type="project" value="TreeGrafter"/>
</dbReference>
<evidence type="ECO:0000259" key="3">
    <source>
        <dbReference type="Pfam" id="PF24545"/>
    </source>
</evidence>
<organism evidence="4 5">
    <name type="scientific">Cetraspora pellucida</name>
    <dbReference type="NCBI Taxonomy" id="1433469"/>
    <lineage>
        <taxon>Eukaryota</taxon>
        <taxon>Fungi</taxon>
        <taxon>Fungi incertae sedis</taxon>
        <taxon>Mucoromycota</taxon>
        <taxon>Glomeromycotina</taxon>
        <taxon>Glomeromycetes</taxon>
        <taxon>Diversisporales</taxon>
        <taxon>Gigasporaceae</taxon>
        <taxon>Cetraspora</taxon>
    </lineage>
</organism>